<evidence type="ECO:0000313" key="5">
    <source>
        <dbReference type="EMBL" id="KPJ17044.1"/>
    </source>
</evidence>
<dbReference type="STRING" id="76193.A0A194RHX9"/>
<reference evidence="5 6" key="1">
    <citation type="journal article" date="2015" name="Nat. Commun.">
        <title>Outbred genome sequencing and CRISPR/Cas9 gene editing in butterflies.</title>
        <authorList>
            <person name="Li X."/>
            <person name="Fan D."/>
            <person name="Zhang W."/>
            <person name="Liu G."/>
            <person name="Zhang L."/>
            <person name="Zhao L."/>
            <person name="Fang X."/>
            <person name="Chen L."/>
            <person name="Dong Y."/>
            <person name="Chen Y."/>
            <person name="Ding Y."/>
            <person name="Zhao R."/>
            <person name="Feng M."/>
            <person name="Zhu Y."/>
            <person name="Feng Y."/>
            <person name="Jiang X."/>
            <person name="Zhu D."/>
            <person name="Xiang H."/>
            <person name="Feng X."/>
            <person name="Li S."/>
            <person name="Wang J."/>
            <person name="Zhang G."/>
            <person name="Kronforst M.R."/>
            <person name="Wang W."/>
        </authorList>
    </citation>
    <scope>NUCLEOTIDE SEQUENCE [LARGE SCALE GENOMIC DNA]</scope>
    <source>
        <strain evidence="5">Ya'a_city_454_Pm</strain>
        <tissue evidence="5">Whole body</tissue>
    </source>
</reference>
<feature type="chain" id="PRO_5008265221" evidence="3">
    <location>
        <begin position="22"/>
        <end position="252"/>
    </location>
</feature>
<dbReference type="InterPro" id="IPR036249">
    <property type="entry name" value="Thioredoxin-like_sf"/>
</dbReference>
<dbReference type="Proteomes" id="UP000053240">
    <property type="component" value="Unassembled WGS sequence"/>
</dbReference>
<name>A0A194RHX9_PAPMA</name>
<evidence type="ECO:0000256" key="3">
    <source>
        <dbReference type="SAM" id="SignalP"/>
    </source>
</evidence>
<dbReference type="EMBL" id="KQ460205">
    <property type="protein sequence ID" value="KPJ17044.1"/>
    <property type="molecule type" value="Genomic_DNA"/>
</dbReference>
<keyword evidence="2" id="KW-0175">Coiled coil</keyword>
<feature type="domain" description="Phosducin" evidence="4">
    <location>
        <begin position="58"/>
        <end position="227"/>
    </location>
</feature>
<comment type="similarity">
    <text evidence="1">Belongs to the phosducin family.</text>
</comment>
<dbReference type="FunCoup" id="A0A194RHX9">
    <property type="interactions" value="1470"/>
</dbReference>
<dbReference type="SUPFAM" id="SSF52833">
    <property type="entry name" value="Thioredoxin-like"/>
    <property type="match status" value="1"/>
</dbReference>
<dbReference type="InParanoid" id="A0A194RHX9"/>
<keyword evidence="3" id="KW-0732">Signal</keyword>
<keyword evidence="6" id="KW-1185">Reference proteome</keyword>
<dbReference type="PANTHER" id="PTHR45809:SF3">
    <property type="entry name" value="VIRAL IAP-ASSOCIATED FACTOR HOMOLOG"/>
    <property type="match status" value="1"/>
</dbReference>
<evidence type="ECO:0000259" key="4">
    <source>
        <dbReference type="Pfam" id="PF02114"/>
    </source>
</evidence>
<dbReference type="PANTHER" id="PTHR45809">
    <property type="entry name" value="VIRAL IAP-ASSOCIATED FACTOR HOMOLOG"/>
    <property type="match status" value="1"/>
</dbReference>
<dbReference type="GO" id="GO:0005737">
    <property type="term" value="C:cytoplasm"/>
    <property type="evidence" value="ECO:0007669"/>
    <property type="project" value="TreeGrafter"/>
</dbReference>
<gene>
    <name evidence="5" type="ORF">RR48_13900</name>
</gene>
<evidence type="ECO:0000313" key="6">
    <source>
        <dbReference type="Proteomes" id="UP000053240"/>
    </source>
</evidence>
<feature type="signal peptide" evidence="3">
    <location>
        <begin position="1"/>
        <end position="21"/>
    </location>
</feature>
<dbReference type="CDD" id="cd02988">
    <property type="entry name" value="Phd_like_VIAF"/>
    <property type="match status" value="1"/>
</dbReference>
<dbReference type="GO" id="GO:0006457">
    <property type="term" value="P:protein folding"/>
    <property type="evidence" value="ECO:0007669"/>
    <property type="project" value="TreeGrafter"/>
</dbReference>
<dbReference type="InterPro" id="IPR024253">
    <property type="entry name" value="Phosducin_thioredoxin-like_dom"/>
</dbReference>
<evidence type="ECO:0000256" key="1">
    <source>
        <dbReference type="ARBA" id="ARBA00009686"/>
    </source>
</evidence>
<dbReference type="AlphaFoldDB" id="A0A194RHX9"/>
<protein>
    <submittedName>
        <fullName evidence="5">Viral IAP-associated factor-like</fullName>
    </submittedName>
</protein>
<evidence type="ECO:0000256" key="2">
    <source>
        <dbReference type="SAM" id="Coils"/>
    </source>
</evidence>
<feature type="coiled-coil region" evidence="2">
    <location>
        <begin position="56"/>
        <end position="85"/>
    </location>
</feature>
<proteinExistence type="inferred from homology"/>
<dbReference type="Gene3D" id="3.40.30.10">
    <property type="entry name" value="Glutaredoxin"/>
    <property type="match status" value="1"/>
</dbReference>
<sequence length="252" mass="29273">MGFPKFITIILRLLIVFVVFIEDFKNPNEDTEWNDVLRAKGIIPPKEKEISEEQIVNMIEETIQNKQAEKEKQLSELDLDGLDELEDEEDEAVLQEYRRRRIAEMKRLAEKPRFGDVREVSGQDYVQEVNKAGEGIWVVIHLYKQGIQECALLNQHMRELATKFPYTKFLKAMAQTCIPNYPERNLPSVFVYFEGDMKKQFVGPLELRGTALTCDELEFILGQVGAIDTKIKEDPKPKIKDKLFTDLGCNDW</sequence>
<organism evidence="5 6">
    <name type="scientific">Papilio machaon</name>
    <name type="common">Old World swallowtail butterfly</name>
    <dbReference type="NCBI Taxonomy" id="76193"/>
    <lineage>
        <taxon>Eukaryota</taxon>
        <taxon>Metazoa</taxon>
        <taxon>Ecdysozoa</taxon>
        <taxon>Arthropoda</taxon>
        <taxon>Hexapoda</taxon>
        <taxon>Insecta</taxon>
        <taxon>Pterygota</taxon>
        <taxon>Neoptera</taxon>
        <taxon>Endopterygota</taxon>
        <taxon>Lepidoptera</taxon>
        <taxon>Glossata</taxon>
        <taxon>Ditrysia</taxon>
        <taxon>Papilionoidea</taxon>
        <taxon>Papilionidae</taxon>
        <taxon>Papilioninae</taxon>
        <taxon>Papilio</taxon>
    </lineage>
</organism>
<dbReference type="InterPro" id="IPR051498">
    <property type="entry name" value="Phosducin-like_chap/apop_reg"/>
</dbReference>
<accession>A0A194RHX9</accession>
<dbReference type="Pfam" id="PF02114">
    <property type="entry name" value="Phosducin"/>
    <property type="match status" value="1"/>
</dbReference>